<gene>
    <name evidence="1" type="ORF">BN2614_LOCUS1</name>
</gene>
<evidence type="ECO:0000313" key="2">
    <source>
        <dbReference type="Proteomes" id="UP000269945"/>
    </source>
</evidence>
<accession>A0A9X9PYK7</accession>
<evidence type="ECO:0000313" key="1">
    <source>
        <dbReference type="EMBL" id="VCW77771.1"/>
    </source>
</evidence>
<organism evidence="1 2">
    <name type="scientific">Gulo gulo</name>
    <name type="common">Wolverine</name>
    <name type="synonym">Gluton</name>
    <dbReference type="NCBI Taxonomy" id="48420"/>
    <lineage>
        <taxon>Eukaryota</taxon>
        <taxon>Metazoa</taxon>
        <taxon>Chordata</taxon>
        <taxon>Craniata</taxon>
        <taxon>Vertebrata</taxon>
        <taxon>Euteleostomi</taxon>
        <taxon>Mammalia</taxon>
        <taxon>Eutheria</taxon>
        <taxon>Laurasiatheria</taxon>
        <taxon>Carnivora</taxon>
        <taxon>Caniformia</taxon>
        <taxon>Musteloidea</taxon>
        <taxon>Mustelidae</taxon>
        <taxon>Guloninae</taxon>
        <taxon>Gulo</taxon>
    </lineage>
</organism>
<keyword evidence="2" id="KW-1185">Reference proteome</keyword>
<dbReference type="EMBL" id="CYRY02009347">
    <property type="protein sequence ID" value="VCW77771.1"/>
    <property type="molecule type" value="Genomic_DNA"/>
</dbReference>
<dbReference type="AlphaFoldDB" id="A0A9X9PYK7"/>
<comment type="caution">
    <text evidence="1">The sequence shown here is derived from an EMBL/GenBank/DDBJ whole genome shotgun (WGS) entry which is preliminary data.</text>
</comment>
<proteinExistence type="predicted"/>
<dbReference type="Proteomes" id="UP000269945">
    <property type="component" value="Unassembled WGS sequence"/>
</dbReference>
<reference evidence="1 2" key="1">
    <citation type="submission" date="2018-10" db="EMBL/GenBank/DDBJ databases">
        <authorList>
            <person name="Ekblom R."/>
            <person name="Jareborg N."/>
        </authorList>
    </citation>
    <scope>NUCLEOTIDE SEQUENCE [LARGE SCALE GENOMIC DNA]</scope>
    <source>
        <tissue evidence="1">Muscle</tissue>
    </source>
</reference>
<feature type="non-terminal residue" evidence="1">
    <location>
        <position position="96"/>
    </location>
</feature>
<name>A0A9X9PYK7_GULGU</name>
<sequence>MLDSPGALPCLPGVTSEMLPKLCPRASAWPTLTWEAGSFPTRMECARQEMPITSTLPPCLCLRPTPTTAVSTILVSGGTGRLPTLRPTCIETILPQ</sequence>
<protein>
    <submittedName>
        <fullName evidence="1">Uncharacterized protein</fullName>
    </submittedName>
</protein>